<dbReference type="PROSITE" id="PS51257">
    <property type="entry name" value="PROKAR_LIPOPROTEIN"/>
    <property type="match status" value="1"/>
</dbReference>
<evidence type="ECO:0000313" key="7">
    <source>
        <dbReference type="EMBL" id="NMW32035.1"/>
    </source>
</evidence>
<dbReference type="InterPro" id="IPR000917">
    <property type="entry name" value="Sulfatase_N"/>
</dbReference>
<keyword evidence="3" id="KW-0378">Hydrolase</keyword>
<reference evidence="7 8" key="1">
    <citation type="submission" date="2020-04" db="EMBL/GenBank/DDBJ databases">
        <authorList>
            <person name="Liu A."/>
        </authorList>
    </citation>
    <scope>NUCLEOTIDE SEQUENCE [LARGE SCALE GENOMIC DNA]</scope>
    <source>
        <strain evidence="7 8">RZ02</strain>
    </source>
</reference>
<evidence type="ECO:0000256" key="2">
    <source>
        <dbReference type="ARBA" id="ARBA00022723"/>
    </source>
</evidence>
<evidence type="ECO:0000256" key="1">
    <source>
        <dbReference type="ARBA" id="ARBA00008779"/>
    </source>
</evidence>
<dbReference type="PROSITE" id="PS00523">
    <property type="entry name" value="SULFATASE_1"/>
    <property type="match status" value="1"/>
</dbReference>
<comment type="similarity">
    <text evidence="1">Belongs to the sulfatase family.</text>
</comment>
<protein>
    <submittedName>
        <fullName evidence="7">Sulfatase</fullName>
    </submittedName>
</protein>
<proteinExistence type="inferred from homology"/>
<dbReference type="GO" id="GO:0004065">
    <property type="term" value="F:arylsulfatase activity"/>
    <property type="evidence" value="ECO:0007669"/>
    <property type="project" value="TreeGrafter"/>
</dbReference>
<dbReference type="AlphaFoldDB" id="A0A848QPH3"/>
<keyword evidence="5" id="KW-0732">Signal</keyword>
<feature type="domain" description="Sulfatase N-terminal" evidence="6">
    <location>
        <begin position="34"/>
        <end position="332"/>
    </location>
</feature>
<dbReference type="SUPFAM" id="SSF53649">
    <property type="entry name" value="Alkaline phosphatase-like"/>
    <property type="match status" value="1"/>
</dbReference>
<sequence>MRHYLLVLVLALLQACAAAPDPSATPVTGELSRPNIILITAEDLSPRVGFMGDPVAVTPNLDRLASQSVAFTRAFTTAGVCSPSRAALITGVHQQTLGAHNMRTSSYGENMDEGAPYRAVPPPQVKAFPELLRAAGYFTTNDFKTDYQFGNAFTIWDDNRKGADWTARAEGQPFFAMINHEVTHEGRTWPPDTDPALHPVVARRGPLNAAIDAGKDFPLTNPATVRVPDYWPDTPAVRANLARFYDNIRVMDRQVGELLAKLEANGRFQDSIIIFTTDHGDGLPRHKRTIFDSGTRVPMLVRFPDGYGAGTQRHDLVSFIDIAPTILGWAGVPVPDWIQGRRLFDDPAPEAIFMAGDRFDEVPQRFRGVREERWHYIRYFSDQPVIPSLRYQNVNPIMREMRRLNAADKLSPLQASYLNGPAPREFLFDTQEDPDELRNLADDRRFAPIKSRLSRRMERWIDQSGDLGLVPERELVARIWPDGKQPKTAAVTACRLANGRVRLRSATPGASIGWGPDDAGQNLYSNAIDTAADFRARAVRYGYIPSDEVLITPLSLLPC</sequence>
<dbReference type="Pfam" id="PF00884">
    <property type="entry name" value="Sulfatase"/>
    <property type="match status" value="1"/>
</dbReference>
<comment type="caution">
    <text evidence="7">The sequence shown here is derived from an EMBL/GenBank/DDBJ whole genome shotgun (WGS) entry which is preliminary data.</text>
</comment>
<evidence type="ECO:0000256" key="5">
    <source>
        <dbReference type="SAM" id="SignalP"/>
    </source>
</evidence>
<dbReference type="CDD" id="cd16027">
    <property type="entry name" value="SGSH"/>
    <property type="match status" value="1"/>
</dbReference>
<dbReference type="Proteomes" id="UP000561181">
    <property type="component" value="Unassembled WGS sequence"/>
</dbReference>
<feature type="signal peptide" evidence="5">
    <location>
        <begin position="1"/>
        <end position="17"/>
    </location>
</feature>
<feature type="chain" id="PRO_5032599921" evidence="5">
    <location>
        <begin position="18"/>
        <end position="559"/>
    </location>
</feature>
<keyword evidence="4" id="KW-0106">Calcium</keyword>
<dbReference type="PANTHER" id="PTHR42693:SF53">
    <property type="entry name" value="ENDO-4-O-SULFATASE"/>
    <property type="match status" value="1"/>
</dbReference>
<evidence type="ECO:0000313" key="8">
    <source>
        <dbReference type="Proteomes" id="UP000561181"/>
    </source>
</evidence>
<dbReference type="GO" id="GO:0046872">
    <property type="term" value="F:metal ion binding"/>
    <property type="evidence" value="ECO:0007669"/>
    <property type="project" value="UniProtKB-KW"/>
</dbReference>
<dbReference type="EMBL" id="JABCRE010000003">
    <property type="protein sequence ID" value="NMW32035.1"/>
    <property type="molecule type" value="Genomic_DNA"/>
</dbReference>
<evidence type="ECO:0000259" key="6">
    <source>
        <dbReference type="Pfam" id="PF00884"/>
    </source>
</evidence>
<dbReference type="InterPro" id="IPR050738">
    <property type="entry name" value="Sulfatase"/>
</dbReference>
<evidence type="ECO:0000256" key="3">
    <source>
        <dbReference type="ARBA" id="ARBA00022801"/>
    </source>
</evidence>
<dbReference type="PANTHER" id="PTHR42693">
    <property type="entry name" value="ARYLSULFATASE FAMILY MEMBER"/>
    <property type="match status" value="1"/>
</dbReference>
<accession>A0A848QPH3</accession>
<name>A0A848QPH3_9SPHN</name>
<dbReference type="RefSeq" id="WP_170012347.1">
    <property type="nucleotide sequence ID" value="NZ_JABCRE010000003.1"/>
</dbReference>
<evidence type="ECO:0000256" key="4">
    <source>
        <dbReference type="ARBA" id="ARBA00022837"/>
    </source>
</evidence>
<gene>
    <name evidence="7" type="ORF">HKD42_08175</name>
</gene>
<dbReference type="Gene3D" id="3.40.720.10">
    <property type="entry name" value="Alkaline Phosphatase, subunit A"/>
    <property type="match status" value="1"/>
</dbReference>
<keyword evidence="2" id="KW-0479">Metal-binding</keyword>
<dbReference type="InterPro" id="IPR024607">
    <property type="entry name" value="Sulfatase_CS"/>
</dbReference>
<dbReference type="InterPro" id="IPR017850">
    <property type="entry name" value="Alkaline_phosphatase_core_sf"/>
</dbReference>
<keyword evidence="8" id="KW-1185">Reference proteome</keyword>
<organism evidence="7 8">
    <name type="scientific">Pontixanthobacter rizhaonensis</name>
    <dbReference type="NCBI Taxonomy" id="2730337"/>
    <lineage>
        <taxon>Bacteria</taxon>
        <taxon>Pseudomonadati</taxon>
        <taxon>Pseudomonadota</taxon>
        <taxon>Alphaproteobacteria</taxon>
        <taxon>Sphingomonadales</taxon>
        <taxon>Erythrobacteraceae</taxon>
        <taxon>Pontixanthobacter</taxon>
    </lineage>
</organism>